<keyword evidence="7" id="KW-1185">Reference proteome</keyword>
<keyword evidence="3" id="KW-0862">Zinc</keyword>
<feature type="domain" description="CENP-V/GFA" evidence="5">
    <location>
        <begin position="8"/>
        <end position="112"/>
    </location>
</feature>
<dbReference type="Proteomes" id="UP001652564">
    <property type="component" value="Unassembled WGS sequence"/>
</dbReference>
<protein>
    <submittedName>
        <fullName evidence="6">GFA family protein</fullName>
    </submittedName>
</protein>
<comment type="caution">
    <text evidence="6">The sequence shown here is derived from an EMBL/GenBank/DDBJ whole genome shotgun (WGS) entry which is preliminary data.</text>
</comment>
<keyword evidence="2" id="KW-0479">Metal-binding</keyword>
<accession>A0ABT2ZU10</accession>
<dbReference type="InterPro" id="IPR011057">
    <property type="entry name" value="Mss4-like_sf"/>
</dbReference>
<dbReference type="RefSeq" id="WP_263741779.1">
    <property type="nucleotide sequence ID" value="NZ_JAOWKZ010000005.1"/>
</dbReference>
<evidence type="ECO:0000259" key="5">
    <source>
        <dbReference type="PROSITE" id="PS51891"/>
    </source>
</evidence>
<comment type="similarity">
    <text evidence="1">Belongs to the Gfa family.</text>
</comment>
<dbReference type="PANTHER" id="PTHR33337">
    <property type="entry name" value="GFA DOMAIN-CONTAINING PROTEIN"/>
    <property type="match status" value="1"/>
</dbReference>
<dbReference type="InterPro" id="IPR006913">
    <property type="entry name" value="CENP-V/GFA"/>
</dbReference>
<evidence type="ECO:0000313" key="6">
    <source>
        <dbReference type="EMBL" id="MCV2874507.1"/>
    </source>
</evidence>
<organism evidence="6 7">
    <name type="scientific">Albidovulum litorale</name>
    <dbReference type="NCBI Taxonomy" id="2984134"/>
    <lineage>
        <taxon>Bacteria</taxon>
        <taxon>Pseudomonadati</taxon>
        <taxon>Pseudomonadota</taxon>
        <taxon>Alphaproteobacteria</taxon>
        <taxon>Rhodobacterales</taxon>
        <taxon>Paracoccaceae</taxon>
        <taxon>Albidovulum</taxon>
    </lineage>
</organism>
<evidence type="ECO:0000256" key="1">
    <source>
        <dbReference type="ARBA" id="ARBA00005495"/>
    </source>
</evidence>
<gene>
    <name evidence="6" type="ORF">OEZ71_19585</name>
</gene>
<sequence>MTETDPTRTGGCRCGAVRFTVSADPLITMACHCKGCQRMTASAFSLSSLHRDADFTVTKGEPVIGGAKNPDVTHYCCPDCMSWLFTRPTGLPDFVNVRATMMDDCTGYVPFIETQTDEMLPWAKTGAKHSFARFPAMEEFPALMAEYAEQGR</sequence>
<evidence type="ECO:0000313" key="7">
    <source>
        <dbReference type="Proteomes" id="UP001652564"/>
    </source>
</evidence>
<evidence type="ECO:0000256" key="4">
    <source>
        <dbReference type="ARBA" id="ARBA00023239"/>
    </source>
</evidence>
<evidence type="ECO:0000256" key="3">
    <source>
        <dbReference type="ARBA" id="ARBA00022833"/>
    </source>
</evidence>
<dbReference type="Gene3D" id="3.90.1590.10">
    <property type="entry name" value="glutathione-dependent formaldehyde- activating enzyme (gfa)"/>
    <property type="match status" value="1"/>
</dbReference>
<dbReference type="PROSITE" id="PS51891">
    <property type="entry name" value="CENP_V_GFA"/>
    <property type="match status" value="1"/>
</dbReference>
<dbReference type="SUPFAM" id="SSF51316">
    <property type="entry name" value="Mss4-like"/>
    <property type="match status" value="1"/>
</dbReference>
<name>A0ABT2ZU10_9RHOB</name>
<keyword evidence="4" id="KW-0456">Lyase</keyword>
<dbReference type="Pfam" id="PF04828">
    <property type="entry name" value="GFA"/>
    <property type="match status" value="1"/>
</dbReference>
<proteinExistence type="inferred from homology"/>
<evidence type="ECO:0000256" key="2">
    <source>
        <dbReference type="ARBA" id="ARBA00022723"/>
    </source>
</evidence>
<reference evidence="6 7" key="1">
    <citation type="submission" date="2022-10" db="EMBL/GenBank/DDBJ databases">
        <title>Defluviimonas sp. nov., isolated from ocean surface sediments.</title>
        <authorList>
            <person name="He W."/>
            <person name="Wang L."/>
            <person name="Zhang D.-F."/>
        </authorList>
    </citation>
    <scope>NUCLEOTIDE SEQUENCE [LARGE SCALE GENOMIC DNA]</scope>
    <source>
        <strain evidence="6 7">WL0050</strain>
    </source>
</reference>
<dbReference type="PANTHER" id="PTHR33337:SF40">
    <property type="entry name" value="CENP-V_GFA DOMAIN-CONTAINING PROTEIN-RELATED"/>
    <property type="match status" value="1"/>
</dbReference>
<dbReference type="EMBL" id="JAOWKZ010000005">
    <property type="protein sequence ID" value="MCV2874507.1"/>
    <property type="molecule type" value="Genomic_DNA"/>
</dbReference>